<evidence type="ECO:0000256" key="1">
    <source>
        <dbReference type="SAM" id="MobiDB-lite"/>
    </source>
</evidence>
<dbReference type="Proteomes" id="UP000736335">
    <property type="component" value="Unassembled WGS sequence"/>
</dbReference>
<feature type="region of interest" description="Disordered" evidence="1">
    <location>
        <begin position="268"/>
        <end position="295"/>
    </location>
</feature>
<evidence type="ECO:0000313" key="2">
    <source>
        <dbReference type="EMBL" id="KAF9780289.1"/>
    </source>
</evidence>
<evidence type="ECO:0000313" key="3">
    <source>
        <dbReference type="Proteomes" id="UP000736335"/>
    </source>
</evidence>
<feature type="compositionally biased region" description="Low complexity" evidence="1">
    <location>
        <begin position="466"/>
        <end position="499"/>
    </location>
</feature>
<feature type="region of interest" description="Disordered" evidence="1">
    <location>
        <begin position="1"/>
        <end position="163"/>
    </location>
</feature>
<dbReference type="EMBL" id="WIUZ02000017">
    <property type="protein sequence ID" value="KAF9780289.1"/>
    <property type="molecule type" value="Genomic_DNA"/>
</dbReference>
<reference evidence="2" key="1">
    <citation type="journal article" date="2020" name="Nat. Commun.">
        <title>Large-scale genome sequencing of mycorrhizal fungi provides insights into the early evolution of symbiotic traits.</title>
        <authorList>
            <person name="Miyauchi S."/>
            <person name="Kiss E."/>
            <person name="Kuo A."/>
            <person name="Drula E."/>
            <person name="Kohler A."/>
            <person name="Sanchez-Garcia M."/>
            <person name="Morin E."/>
            <person name="Andreopoulos B."/>
            <person name="Barry K.W."/>
            <person name="Bonito G."/>
            <person name="Buee M."/>
            <person name="Carver A."/>
            <person name="Chen C."/>
            <person name="Cichocki N."/>
            <person name="Clum A."/>
            <person name="Culley D."/>
            <person name="Crous P.W."/>
            <person name="Fauchery L."/>
            <person name="Girlanda M."/>
            <person name="Hayes R.D."/>
            <person name="Keri Z."/>
            <person name="LaButti K."/>
            <person name="Lipzen A."/>
            <person name="Lombard V."/>
            <person name="Magnuson J."/>
            <person name="Maillard F."/>
            <person name="Murat C."/>
            <person name="Nolan M."/>
            <person name="Ohm R.A."/>
            <person name="Pangilinan J."/>
            <person name="Pereira M.F."/>
            <person name="Perotto S."/>
            <person name="Peter M."/>
            <person name="Pfister S."/>
            <person name="Riley R."/>
            <person name="Sitrit Y."/>
            <person name="Stielow J.B."/>
            <person name="Szollosi G."/>
            <person name="Zifcakova L."/>
            <person name="Stursova M."/>
            <person name="Spatafora J.W."/>
            <person name="Tedersoo L."/>
            <person name="Vaario L.M."/>
            <person name="Yamada A."/>
            <person name="Yan M."/>
            <person name="Wang P."/>
            <person name="Xu J."/>
            <person name="Bruns T."/>
            <person name="Baldrian P."/>
            <person name="Vilgalys R."/>
            <person name="Dunand C."/>
            <person name="Henrissat B."/>
            <person name="Grigoriev I.V."/>
            <person name="Hibbett D."/>
            <person name="Nagy L.G."/>
            <person name="Martin F.M."/>
        </authorList>
    </citation>
    <scope>NUCLEOTIDE SEQUENCE</scope>
    <source>
        <strain evidence="2">UH-Tt-Lm1</strain>
    </source>
</reference>
<feature type="compositionally biased region" description="Polar residues" evidence="1">
    <location>
        <begin position="285"/>
        <end position="295"/>
    </location>
</feature>
<feature type="compositionally biased region" description="Polar residues" evidence="1">
    <location>
        <begin position="751"/>
        <end position="767"/>
    </location>
</feature>
<feature type="compositionally biased region" description="Polar residues" evidence="1">
    <location>
        <begin position="147"/>
        <end position="163"/>
    </location>
</feature>
<feature type="region of interest" description="Disordered" evidence="1">
    <location>
        <begin position="359"/>
        <end position="541"/>
    </location>
</feature>
<dbReference type="AlphaFoldDB" id="A0A9P6H7T3"/>
<organism evidence="2 3">
    <name type="scientific">Thelephora terrestris</name>
    <dbReference type="NCBI Taxonomy" id="56493"/>
    <lineage>
        <taxon>Eukaryota</taxon>
        <taxon>Fungi</taxon>
        <taxon>Dikarya</taxon>
        <taxon>Basidiomycota</taxon>
        <taxon>Agaricomycotina</taxon>
        <taxon>Agaricomycetes</taxon>
        <taxon>Thelephorales</taxon>
        <taxon>Thelephoraceae</taxon>
        <taxon>Thelephora</taxon>
    </lineage>
</organism>
<proteinExistence type="predicted"/>
<accession>A0A9P6H7T3</accession>
<feature type="compositionally biased region" description="Basic and acidic residues" evidence="1">
    <location>
        <begin position="103"/>
        <end position="128"/>
    </location>
</feature>
<comment type="caution">
    <text evidence="2">The sequence shown here is derived from an EMBL/GenBank/DDBJ whole genome shotgun (WGS) entry which is preliminary data.</text>
</comment>
<feature type="compositionally biased region" description="Polar residues" evidence="1">
    <location>
        <begin position="815"/>
        <end position="830"/>
    </location>
</feature>
<feature type="compositionally biased region" description="Basic and acidic residues" evidence="1">
    <location>
        <begin position="690"/>
        <end position="702"/>
    </location>
</feature>
<feature type="compositionally biased region" description="Polar residues" evidence="1">
    <location>
        <begin position="391"/>
        <end position="411"/>
    </location>
</feature>
<name>A0A9P6H7T3_9AGAM</name>
<feature type="compositionally biased region" description="Pro residues" evidence="1">
    <location>
        <begin position="875"/>
        <end position="888"/>
    </location>
</feature>
<gene>
    <name evidence="2" type="ORF">BJ322DRAFT_331530</name>
</gene>
<dbReference type="OrthoDB" id="2413468at2759"/>
<feature type="region of interest" description="Disordered" evidence="1">
    <location>
        <begin position="208"/>
        <end position="235"/>
    </location>
</feature>
<keyword evidence="3" id="KW-1185">Reference proteome</keyword>
<feature type="region of interest" description="Disordered" evidence="1">
    <location>
        <begin position="744"/>
        <end position="917"/>
    </location>
</feature>
<sequence>MTRSSEPTAAAPKRPAAVRQETDWILSYYQQAGTEPEVDNDGDQLKGARRVSTPSTTSSDSNSAYSIDGDEPPTSPPMRTKLSEQARELTEDDLGSPSSHSNRPRDDGERRNAGRRPSELYADRRRIAVIELDPVPPLSARRGQRPSIINTTTASSHQPRSSNTRFAKKSAGFAFVAPPDASPAAYTNLTPPSSAPAHITTINCNVAPEQESSKHKRSVSDVLDTRLSPRKSPRDVGIVGQLDDLPSITRKTSDDIQSYFDIQGSKAPVFQTPHRSPMPSPIPESVTTSTEDPPTSLPCQLTPEIGQAKDIHKPVVGPVVVDVDGAVRERSGPLLTPSFSPSVPSSYLFYQPGVHSVAGPPPPPIVRPGGRGGDASLMSPPPRPPRMHTPAISSSASNSNLRHAREQSSTLAAAKPPQLSPTTSGDSASRDPGRETPGSVQTAASDIVLESPTEIKPFHTREGAFPPSTTGSLSPTLPPELTLENSVSSTVSSSPSNESIPPPTPHKDDPLPVPARSLSRSSTSTSRSNPPHPPRSRPVSMHTKLTEFLDVPSNLSGSFVIAEKPLPSLAIDTSNSKRFSALPRAPSISRANLSHAYSRTPSPLPPKHRKRTVEQWPVAMQYKDIFECKTSLERSLGYARKINELAMYDCGLTSWMDAVRTRALPKKPSSQTNSKPGPNRGRHNPSSYKEPPEERKVSRDSFESGTTFPMRPDAYTATDLSMKTNDFPTRVEDLVTKAPVLPYPSLAPMTRSMTQNSTFTSPPSSMKSLPIPLPLSASKSTGGFFSSIGRKASIRKDREKGPPSPGKTLAKRTETPPQQKSIQLPQTSTPHVVGGPRAIPGRSHSIVAQPVPRPDDQKRVDPKRRSTVSGKRPSLYPPPPNKSMPPPSNTNAHNAHHVSMPPTSHQQGQNPGQIMPPDAQFNVQLDKLVHLLPRADRNVLAGYLRRSGQDILAVGRYLEDEKNGTIMYR</sequence>
<reference evidence="2" key="2">
    <citation type="submission" date="2020-11" db="EMBL/GenBank/DDBJ databases">
        <authorList>
            <consortium name="DOE Joint Genome Institute"/>
            <person name="Kuo A."/>
            <person name="Miyauchi S."/>
            <person name="Kiss E."/>
            <person name="Drula E."/>
            <person name="Kohler A."/>
            <person name="Sanchez-Garcia M."/>
            <person name="Andreopoulos B."/>
            <person name="Barry K.W."/>
            <person name="Bonito G."/>
            <person name="Buee M."/>
            <person name="Carver A."/>
            <person name="Chen C."/>
            <person name="Cichocki N."/>
            <person name="Clum A."/>
            <person name="Culley D."/>
            <person name="Crous P.W."/>
            <person name="Fauchery L."/>
            <person name="Girlanda M."/>
            <person name="Hayes R."/>
            <person name="Keri Z."/>
            <person name="Labutti K."/>
            <person name="Lipzen A."/>
            <person name="Lombard V."/>
            <person name="Magnuson J."/>
            <person name="Maillard F."/>
            <person name="Morin E."/>
            <person name="Murat C."/>
            <person name="Nolan M."/>
            <person name="Ohm R."/>
            <person name="Pangilinan J."/>
            <person name="Pereira M."/>
            <person name="Perotto S."/>
            <person name="Peter M."/>
            <person name="Riley R."/>
            <person name="Sitrit Y."/>
            <person name="Stielow B."/>
            <person name="Szollosi G."/>
            <person name="Zifcakova L."/>
            <person name="Stursova M."/>
            <person name="Spatafora J.W."/>
            <person name="Tedersoo L."/>
            <person name="Vaario L.-M."/>
            <person name="Yamada A."/>
            <person name="Yan M."/>
            <person name="Wang P."/>
            <person name="Xu J."/>
            <person name="Bruns T."/>
            <person name="Baldrian P."/>
            <person name="Vilgalys R."/>
            <person name="Henrissat B."/>
            <person name="Grigoriev I.V."/>
            <person name="Hibbett D."/>
            <person name="Nagy L.G."/>
            <person name="Martin F.M."/>
        </authorList>
    </citation>
    <scope>NUCLEOTIDE SEQUENCE</scope>
    <source>
        <strain evidence="2">UH-Tt-Lm1</strain>
    </source>
</reference>
<feature type="region of interest" description="Disordered" evidence="1">
    <location>
        <begin position="664"/>
        <end position="721"/>
    </location>
</feature>
<protein>
    <submittedName>
        <fullName evidence="2">Uncharacterized protein</fullName>
    </submittedName>
</protein>
<feature type="compositionally biased region" description="Basic and acidic residues" evidence="1">
    <location>
        <begin position="853"/>
        <end position="864"/>
    </location>
</feature>
<feature type="compositionally biased region" description="Polar residues" evidence="1">
    <location>
        <begin position="901"/>
        <end position="912"/>
    </location>
</feature>
<feature type="compositionally biased region" description="Low complexity" evidence="1">
    <location>
        <begin position="514"/>
        <end position="529"/>
    </location>
</feature>
<feature type="compositionally biased region" description="Low complexity" evidence="1">
    <location>
        <begin position="52"/>
        <end position="66"/>
    </location>
</feature>